<accession>A0A140LBX6</accession>
<reference evidence="2 3" key="1">
    <citation type="submission" date="2015-12" db="EMBL/GenBank/DDBJ databases">
        <title>Draft genome sequnece of Fervidicola ferrireducens strain Y170.</title>
        <authorList>
            <person name="Patel B.K."/>
        </authorList>
    </citation>
    <scope>NUCLEOTIDE SEQUENCE [LARGE SCALE GENOMIC DNA]</scope>
    <source>
        <strain evidence="2 3">Y170</strain>
    </source>
</reference>
<dbReference type="EMBL" id="LOED01000005">
    <property type="protein sequence ID" value="KXG78051.1"/>
    <property type="molecule type" value="Genomic_DNA"/>
</dbReference>
<keyword evidence="3" id="KW-1185">Reference proteome</keyword>
<dbReference type="InterPro" id="IPR058493">
    <property type="entry name" value="DUF8180"/>
</dbReference>
<protein>
    <recommendedName>
        <fullName evidence="1">DUF8180 domain-containing protein</fullName>
    </recommendedName>
</protein>
<comment type="caution">
    <text evidence="2">The sequence shown here is derived from an EMBL/GenBank/DDBJ whole genome shotgun (WGS) entry which is preliminary data.</text>
</comment>
<dbReference type="RefSeq" id="WP_066352056.1">
    <property type="nucleotide sequence ID" value="NZ_LOED01000005.1"/>
</dbReference>
<organism evidence="2 3">
    <name type="scientific">Fervidicola ferrireducens</name>
    <dbReference type="NCBI Taxonomy" id="520764"/>
    <lineage>
        <taxon>Bacteria</taxon>
        <taxon>Bacillati</taxon>
        <taxon>Bacillota</taxon>
        <taxon>Clostridia</taxon>
        <taxon>Thermosediminibacterales</taxon>
        <taxon>Thermosediminibacteraceae</taxon>
        <taxon>Fervidicola</taxon>
    </lineage>
</organism>
<dbReference type="Proteomes" id="UP000070427">
    <property type="component" value="Unassembled WGS sequence"/>
</dbReference>
<name>A0A140LBX6_9FIRM</name>
<sequence>MMDGYNTTENGEIKKEIDTLRVLLAHWIEHNRSHEENFRSWVEKSRRLGKIEASRMIEKAADALKAASDFLLEAKRHI</sequence>
<evidence type="ECO:0000313" key="2">
    <source>
        <dbReference type="EMBL" id="KXG78051.1"/>
    </source>
</evidence>
<dbReference type="AlphaFoldDB" id="A0A140LBX6"/>
<evidence type="ECO:0000259" key="1">
    <source>
        <dbReference type="Pfam" id="PF26551"/>
    </source>
</evidence>
<dbReference type="OrthoDB" id="1779770at2"/>
<evidence type="ECO:0000313" key="3">
    <source>
        <dbReference type="Proteomes" id="UP000070427"/>
    </source>
</evidence>
<proteinExistence type="predicted"/>
<dbReference type="InParanoid" id="A0A140LBX6"/>
<dbReference type="STRING" id="520764.AN618_06700"/>
<dbReference type="Pfam" id="PF26551">
    <property type="entry name" value="DUF8180"/>
    <property type="match status" value="1"/>
</dbReference>
<feature type="domain" description="DUF8180" evidence="1">
    <location>
        <begin position="20"/>
        <end position="78"/>
    </location>
</feature>
<gene>
    <name evidence="2" type="ORF">AN618_06700</name>
</gene>